<dbReference type="AlphaFoldDB" id="A0A8J6B944"/>
<dbReference type="SUPFAM" id="SSF51395">
    <property type="entry name" value="FMN-linked oxidoreductases"/>
    <property type="match status" value="1"/>
</dbReference>
<dbReference type="InterPro" id="IPR035587">
    <property type="entry name" value="DUS-like_FMN-bd"/>
</dbReference>
<evidence type="ECO:0000313" key="2">
    <source>
        <dbReference type="EMBL" id="KAG9396784.1"/>
    </source>
</evidence>
<name>A0A8J6B944_9EUKA</name>
<sequence>MSDEFEPKAAPNFAEGLYLAPMVRASTLPMRITATQLGATACFTDVIIDQKLMKSKRQVRNNGTPYPIVEYIVHDSSGNPNTAFQTCALEGPVICQIGSANDVYATSAVTKVDRDVSAFDLNCGCNVSFSTKGDMGVNRMFDLESTSAVLKAMVRATNKPVTVKTRLYHEIDPDNVGQRRDLEFLAMAEQAGVKAITIHARYPKDSRSAAVHWERLRLIRESANIPVIANGGLMTEDDITACQDASGCTSFMLARGAFSGISMFHRAPVDGIDFLAKLYDASVLCNVSMKNAKYNLNFGFKGRKALVPTEKRVALQLCKSFDEIGAVLNFGSAADVARRYSSDMETKRSNDSD</sequence>
<reference evidence="2" key="1">
    <citation type="submission" date="2021-05" db="EMBL/GenBank/DDBJ databases">
        <title>A free-living protist that lacks canonical eukaryotic 1 DNA replication and segregation systems.</title>
        <authorList>
            <person name="Salas-Leiva D.E."/>
            <person name="Tromer E.C."/>
            <person name="Curtis B.A."/>
            <person name="Jerlstrom-Hultqvist J."/>
            <person name="Kolisko M."/>
            <person name="Yi Z."/>
            <person name="Salas-Leiva J.S."/>
            <person name="Gallot-Lavallee L."/>
            <person name="Kops G.J.P.L."/>
            <person name="Archibald J.M."/>
            <person name="Simpson A.G.B."/>
            <person name="Roger A.J."/>
        </authorList>
    </citation>
    <scope>NUCLEOTIDE SEQUENCE</scope>
    <source>
        <strain evidence="2">BICM</strain>
    </source>
</reference>
<organism evidence="2 3">
    <name type="scientific">Carpediemonas membranifera</name>
    <dbReference type="NCBI Taxonomy" id="201153"/>
    <lineage>
        <taxon>Eukaryota</taxon>
        <taxon>Metamonada</taxon>
        <taxon>Carpediemonas-like organisms</taxon>
        <taxon>Carpediemonas</taxon>
    </lineage>
</organism>
<accession>A0A8J6B944</accession>
<dbReference type="CDD" id="cd02801">
    <property type="entry name" value="DUS_like_FMN"/>
    <property type="match status" value="1"/>
</dbReference>
<dbReference type="OrthoDB" id="10262250at2759"/>
<dbReference type="GO" id="GO:0005737">
    <property type="term" value="C:cytoplasm"/>
    <property type="evidence" value="ECO:0007669"/>
    <property type="project" value="TreeGrafter"/>
</dbReference>
<comment type="caution">
    <text evidence="2">The sequence shown here is derived from an EMBL/GenBank/DDBJ whole genome shotgun (WGS) entry which is preliminary data.</text>
</comment>
<dbReference type="GO" id="GO:0017150">
    <property type="term" value="F:tRNA dihydrouridine synthase activity"/>
    <property type="evidence" value="ECO:0007669"/>
    <property type="project" value="TreeGrafter"/>
</dbReference>
<dbReference type="Gene3D" id="3.20.20.70">
    <property type="entry name" value="Aldolase class I"/>
    <property type="match status" value="1"/>
</dbReference>
<protein>
    <submittedName>
        <fullName evidence="2">tRNA-dihydrouridine synthase</fullName>
    </submittedName>
</protein>
<dbReference type="PANTHER" id="PTHR45936:SF1">
    <property type="entry name" value="TRNA-DIHYDROURIDINE(20) SYNTHASE [NAD(P)+]-LIKE"/>
    <property type="match status" value="1"/>
</dbReference>
<evidence type="ECO:0000259" key="1">
    <source>
        <dbReference type="Pfam" id="PF01207"/>
    </source>
</evidence>
<dbReference type="PANTHER" id="PTHR45936">
    <property type="entry name" value="TRNA-DIHYDROURIDINE(20) SYNTHASE [NAD(P)+]-LIKE"/>
    <property type="match status" value="1"/>
</dbReference>
<feature type="domain" description="DUS-like FMN-binding" evidence="1">
    <location>
        <begin position="19"/>
        <end position="262"/>
    </location>
</feature>
<dbReference type="Pfam" id="PF01207">
    <property type="entry name" value="Dus"/>
    <property type="match status" value="1"/>
</dbReference>
<keyword evidence="3" id="KW-1185">Reference proteome</keyword>
<dbReference type="Proteomes" id="UP000717585">
    <property type="component" value="Unassembled WGS sequence"/>
</dbReference>
<evidence type="ECO:0000313" key="3">
    <source>
        <dbReference type="Proteomes" id="UP000717585"/>
    </source>
</evidence>
<dbReference type="InterPro" id="IPR052582">
    <property type="entry name" value="tRNA-DUS-like"/>
</dbReference>
<proteinExistence type="predicted"/>
<gene>
    <name evidence="2" type="ORF">J8273_1827</name>
</gene>
<dbReference type="InterPro" id="IPR013785">
    <property type="entry name" value="Aldolase_TIM"/>
</dbReference>
<dbReference type="EMBL" id="JAHDYR010000005">
    <property type="protein sequence ID" value="KAG9396784.1"/>
    <property type="molecule type" value="Genomic_DNA"/>
</dbReference>